<proteinExistence type="predicted"/>
<dbReference type="AlphaFoldDB" id="A0A859IGI0"/>
<evidence type="ECO:0000313" key="1">
    <source>
        <dbReference type="EMBL" id="QKY73092.1"/>
    </source>
</evidence>
<accession>A0A859IGI0</accession>
<gene>
    <name evidence="1" type="ORF">FLK62_07500</name>
</gene>
<dbReference type="EMBL" id="CP041334">
    <property type="protein sequence ID" value="QKY73092.1"/>
    <property type="molecule type" value="Genomic_DNA"/>
</dbReference>
<dbReference type="Proteomes" id="UP000509790">
    <property type="component" value="Chromosome"/>
</dbReference>
<reference evidence="1 2" key="1">
    <citation type="submission" date="2019-06" db="EMBL/GenBank/DDBJ databases">
        <title>Complete genome sequence of Haemophilus parasuis HPS412.</title>
        <authorList>
            <person name="Yang S."/>
            <person name="Huang C."/>
        </authorList>
    </citation>
    <scope>NUCLEOTIDE SEQUENCE [LARGE SCALE GENOMIC DNA]</scope>
    <source>
        <strain evidence="1 2">HPS412</strain>
    </source>
</reference>
<protein>
    <submittedName>
        <fullName evidence="1">Uncharacterized protein</fullName>
    </submittedName>
</protein>
<organism evidence="1 2">
    <name type="scientific">Glaesserella parasuis</name>
    <name type="common">Haemophilus parasuis</name>
    <dbReference type="NCBI Taxonomy" id="738"/>
    <lineage>
        <taxon>Bacteria</taxon>
        <taxon>Pseudomonadati</taxon>
        <taxon>Pseudomonadota</taxon>
        <taxon>Gammaproteobacteria</taxon>
        <taxon>Pasteurellales</taxon>
        <taxon>Pasteurellaceae</taxon>
        <taxon>Glaesserella</taxon>
    </lineage>
</organism>
<name>A0A859IGI0_GLAPU</name>
<evidence type="ECO:0000313" key="2">
    <source>
        <dbReference type="Proteomes" id="UP000509790"/>
    </source>
</evidence>
<sequence>MQGDKRGDHIKNYHNISIWNINVGTHCVCPFTDVMWTHVVCPYILLKLLTNPTACKRMIWNISLLKTKVKCYFWENCIFLFCEIGFKLAY</sequence>